<evidence type="ECO:0000256" key="2">
    <source>
        <dbReference type="SAM" id="Phobius"/>
    </source>
</evidence>
<sequence>MTDVSITEPARPRPATVTTAAAIMIFMGVAGLVNAVVGLATIGGVVDDFRDAAQATGASQSDIDGLAGLAWGTVITGAVLSVVFAVLLIGLGVGNLQGRGGARIATWIVSGLGLFCGCCGLLAVVSQSALSWNVSTDDQIQDLTQALTDSYPGWWIGLSGVVSVGQALGYLLVALLLALPASHPYFRRPAEPQAPVPPTTPPAIPTIPPPLPEVRNSDWQPPGRP</sequence>
<evidence type="ECO:0000313" key="3">
    <source>
        <dbReference type="EMBL" id="GFJ79754.1"/>
    </source>
</evidence>
<gene>
    <name evidence="3" type="ORF">Phou_039340</name>
</gene>
<feature type="transmembrane region" description="Helical" evidence="2">
    <location>
        <begin position="104"/>
        <end position="125"/>
    </location>
</feature>
<dbReference type="Proteomes" id="UP000482800">
    <property type="component" value="Unassembled WGS sequence"/>
</dbReference>
<reference evidence="3 4" key="1">
    <citation type="submission" date="2020-03" db="EMBL/GenBank/DDBJ databases">
        <title>Whole genome shotgun sequence of Phytohabitans houttuyneae NBRC 108639.</title>
        <authorList>
            <person name="Komaki H."/>
            <person name="Tamura T."/>
        </authorList>
    </citation>
    <scope>NUCLEOTIDE SEQUENCE [LARGE SCALE GENOMIC DNA]</scope>
    <source>
        <strain evidence="3 4">NBRC 108639</strain>
    </source>
</reference>
<proteinExistence type="predicted"/>
<evidence type="ECO:0000256" key="1">
    <source>
        <dbReference type="SAM" id="MobiDB-lite"/>
    </source>
</evidence>
<feature type="compositionally biased region" description="Pro residues" evidence="1">
    <location>
        <begin position="192"/>
        <end position="212"/>
    </location>
</feature>
<feature type="region of interest" description="Disordered" evidence="1">
    <location>
        <begin position="190"/>
        <end position="225"/>
    </location>
</feature>
<dbReference type="AlphaFoldDB" id="A0A6V8K7M5"/>
<feature type="transmembrane region" description="Helical" evidence="2">
    <location>
        <begin position="21"/>
        <end position="46"/>
    </location>
</feature>
<accession>A0A6V8K7M5</accession>
<keyword evidence="2" id="KW-1133">Transmembrane helix</keyword>
<reference evidence="3 4" key="2">
    <citation type="submission" date="2020-03" db="EMBL/GenBank/DDBJ databases">
        <authorList>
            <person name="Ichikawa N."/>
            <person name="Kimura A."/>
            <person name="Kitahashi Y."/>
            <person name="Uohara A."/>
        </authorList>
    </citation>
    <scope>NUCLEOTIDE SEQUENCE [LARGE SCALE GENOMIC DNA]</scope>
    <source>
        <strain evidence="3 4">NBRC 108639</strain>
    </source>
</reference>
<organism evidence="3 4">
    <name type="scientific">Phytohabitans houttuyneae</name>
    <dbReference type="NCBI Taxonomy" id="1076126"/>
    <lineage>
        <taxon>Bacteria</taxon>
        <taxon>Bacillati</taxon>
        <taxon>Actinomycetota</taxon>
        <taxon>Actinomycetes</taxon>
        <taxon>Micromonosporales</taxon>
        <taxon>Micromonosporaceae</taxon>
    </lineage>
</organism>
<keyword evidence="2" id="KW-0472">Membrane</keyword>
<evidence type="ECO:0000313" key="4">
    <source>
        <dbReference type="Proteomes" id="UP000482800"/>
    </source>
</evidence>
<dbReference type="EMBL" id="BLPF01000001">
    <property type="protein sequence ID" value="GFJ79754.1"/>
    <property type="molecule type" value="Genomic_DNA"/>
</dbReference>
<feature type="transmembrane region" description="Helical" evidence="2">
    <location>
        <begin position="154"/>
        <end position="179"/>
    </location>
</feature>
<protein>
    <submittedName>
        <fullName evidence="3">Uncharacterized protein</fullName>
    </submittedName>
</protein>
<name>A0A6V8K7M5_9ACTN</name>
<keyword evidence="2" id="KW-0812">Transmembrane</keyword>
<dbReference type="RefSeq" id="WP_173057261.1">
    <property type="nucleotide sequence ID" value="NZ_BAABGO010000027.1"/>
</dbReference>
<keyword evidence="4" id="KW-1185">Reference proteome</keyword>
<comment type="caution">
    <text evidence="3">The sequence shown here is derived from an EMBL/GenBank/DDBJ whole genome shotgun (WGS) entry which is preliminary data.</text>
</comment>
<feature type="transmembrane region" description="Helical" evidence="2">
    <location>
        <begin position="66"/>
        <end position="92"/>
    </location>
</feature>